<dbReference type="AlphaFoldDB" id="X0STT8"/>
<gene>
    <name evidence="8" type="ORF">S01H1_18294</name>
</gene>
<dbReference type="Pfam" id="PF16317">
    <property type="entry name" value="Glyco_hydro_99"/>
    <property type="match status" value="1"/>
</dbReference>
<evidence type="ECO:0000256" key="5">
    <source>
        <dbReference type="ARBA" id="ARBA00022989"/>
    </source>
</evidence>
<keyword evidence="3" id="KW-0378">Hydrolase</keyword>
<dbReference type="GO" id="GO:0004559">
    <property type="term" value="F:alpha-mannosidase activity"/>
    <property type="evidence" value="ECO:0007669"/>
    <property type="project" value="TreeGrafter"/>
</dbReference>
<evidence type="ECO:0000256" key="6">
    <source>
        <dbReference type="ARBA" id="ARBA00023034"/>
    </source>
</evidence>
<keyword evidence="4" id="KW-0735">Signal-anchor</keyword>
<keyword evidence="6" id="KW-0333">Golgi apparatus</keyword>
<keyword evidence="5" id="KW-1133">Transmembrane helix</keyword>
<name>X0STT8_9ZZZZ</name>
<dbReference type="InterPro" id="IPR026071">
    <property type="entry name" value="Glyco_Hydrolase_99"/>
</dbReference>
<sequence length="196" mass="22908">MDKSVFAFYYNWYLKNPITWERTFREPLLGRYDSLDESIIHQHLKWAEEAGIDAFIVTWWGNRKMVKPRPISDSAFHKVLETVKAIGSPIKLCPYYEIVPEGNPEAAVRDFLHILKDYAFYPQFFRAEGKPVIFVYERAILQLNAKEWKQIIEEVKAKEEVILVADHGPAEILELFDSIHTYNTILDSSYGGYESL</sequence>
<feature type="non-terminal residue" evidence="8">
    <location>
        <position position="196"/>
    </location>
</feature>
<accession>X0STT8</accession>
<keyword evidence="2" id="KW-0812">Transmembrane</keyword>
<evidence type="ECO:0000256" key="1">
    <source>
        <dbReference type="ARBA" id="ARBA00004323"/>
    </source>
</evidence>
<evidence type="ECO:0000313" key="8">
    <source>
        <dbReference type="EMBL" id="GAF79352.1"/>
    </source>
</evidence>
<dbReference type="GO" id="GO:0000139">
    <property type="term" value="C:Golgi membrane"/>
    <property type="evidence" value="ECO:0007669"/>
    <property type="project" value="UniProtKB-SubCell"/>
</dbReference>
<dbReference type="Gene3D" id="3.20.20.80">
    <property type="entry name" value="Glycosidases"/>
    <property type="match status" value="1"/>
</dbReference>
<evidence type="ECO:0000256" key="2">
    <source>
        <dbReference type="ARBA" id="ARBA00022692"/>
    </source>
</evidence>
<comment type="subcellular location">
    <subcellularLocation>
        <location evidence="1">Golgi apparatus membrane</location>
        <topology evidence="1">Single-pass type II membrane protein</topology>
    </subcellularLocation>
</comment>
<evidence type="ECO:0000256" key="4">
    <source>
        <dbReference type="ARBA" id="ARBA00022968"/>
    </source>
</evidence>
<reference evidence="8" key="1">
    <citation type="journal article" date="2014" name="Front. Microbiol.">
        <title>High frequency of phylogenetically diverse reductive dehalogenase-homologous genes in deep subseafloor sedimentary metagenomes.</title>
        <authorList>
            <person name="Kawai M."/>
            <person name="Futagami T."/>
            <person name="Toyoda A."/>
            <person name="Takaki Y."/>
            <person name="Nishi S."/>
            <person name="Hori S."/>
            <person name="Arai W."/>
            <person name="Tsubouchi T."/>
            <person name="Morono Y."/>
            <person name="Uchiyama I."/>
            <person name="Ito T."/>
            <person name="Fujiyama A."/>
            <person name="Inagaki F."/>
            <person name="Takami H."/>
        </authorList>
    </citation>
    <scope>NUCLEOTIDE SEQUENCE</scope>
    <source>
        <strain evidence="8">Expedition CK06-06</strain>
    </source>
</reference>
<dbReference type="PANTHER" id="PTHR13572:SF4">
    <property type="entry name" value="RE57134P"/>
    <property type="match status" value="1"/>
</dbReference>
<comment type="caution">
    <text evidence="8">The sequence shown here is derived from an EMBL/GenBank/DDBJ whole genome shotgun (WGS) entry which is preliminary data.</text>
</comment>
<keyword evidence="7" id="KW-0472">Membrane</keyword>
<organism evidence="8">
    <name type="scientific">marine sediment metagenome</name>
    <dbReference type="NCBI Taxonomy" id="412755"/>
    <lineage>
        <taxon>unclassified sequences</taxon>
        <taxon>metagenomes</taxon>
        <taxon>ecological metagenomes</taxon>
    </lineage>
</organism>
<protein>
    <submittedName>
        <fullName evidence="8">Uncharacterized protein</fullName>
    </submittedName>
</protein>
<dbReference type="PANTHER" id="PTHR13572">
    <property type="entry name" value="ENDO-ALPHA-1,2-MANNOSIDASE"/>
    <property type="match status" value="1"/>
</dbReference>
<dbReference type="EMBL" id="BARS01009772">
    <property type="protein sequence ID" value="GAF79352.1"/>
    <property type="molecule type" value="Genomic_DNA"/>
</dbReference>
<evidence type="ECO:0000256" key="3">
    <source>
        <dbReference type="ARBA" id="ARBA00022801"/>
    </source>
</evidence>
<proteinExistence type="predicted"/>
<evidence type="ECO:0000256" key="7">
    <source>
        <dbReference type="ARBA" id="ARBA00023136"/>
    </source>
</evidence>